<proteinExistence type="predicted"/>
<dbReference type="Pfam" id="PF01412">
    <property type="entry name" value="ArfGap"/>
    <property type="match status" value="1"/>
</dbReference>
<feature type="region of interest" description="Disordered" evidence="1">
    <location>
        <begin position="54"/>
        <end position="83"/>
    </location>
</feature>
<dbReference type="OrthoDB" id="10266696at2759"/>
<dbReference type="AlphaFoldDB" id="A0A7J6VZT3"/>
<accession>A0A7J6VZT3</accession>
<comment type="caution">
    <text evidence="3">The sequence shown here is derived from an EMBL/GenBank/DDBJ whole genome shotgun (WGS) entry which is preliminary data.</text>
</comment>
<sequence length="83" mass="8568">MAASCRLRDLRAQPGNKVCVDCSQKNPQWASFSYEIFTCPKSSGRAWRDPPVVKKNLGIGKSKPPLSGGTTVGGGGSGSNGGG</sequence>
<dbReference type="PANTHER" id="PTHR47021:SF4">
    <property type="entry name" value="ADP-RIBOSYLATION FACTOR GTPASE-ACTIVATING PROTEIN AGD6-RELATED"/>
    <property type="match status" value="1"/>
</dbReference>
<dbReference type="GO" id="GO:0005096">
    <property type="term" value="F:GTPase activator activity"/>
    <property type="evidence" value="ECO:0007669"/>
    <property type="project" value="InterPro"/>
</dbReference>
<protein>
    <submittedName>
        <fullName evidence="3">Arf-gap domain</fullName>
    </submittedName>
</protein>
<dbReference type="InterPro" id="IPR038508">
    <property type="entry name" value="ArfGAP_dom_sf"/>
</dbReference>
<dbReference type="SUPFAM" id="SSF57863">
    <property type="entry name" value="ArfGap/RecO-like zinc finger"/>
    <property type="match status" value="1"/>
</dbReference>
<dbReference type="Gene3D" id="1.10.220.150">
    <property type="entry name" value="Arf GTPase activating protein"/>
    <property type="match status" value="1"/>
</dbReference>
<feature type="compositionally biased region" description="Gly residues" evidence="1">
    <location>
        <begin position="70"/>
        <end position="83"/>
    </location>
</feature>
<evidence type="ECO:0000313" key="3">
    <source>
        <dbReference type="EMBL" id="KAF5190058.1"/>
    </source>
</evidence>
<evidence type="ECO:0000259" key="2">
    <source>
        <dbReference type="Pfam" id="PF01412"/>
    </source>
</evidence>
<evidence type="ECO:0000313" key="4">
    <source>
        <dbReference type="Proteomes" id="UP000554482"/>
    </source>
</evidence>
<name>A0A7J6VZT3_THATH</name>
<dbReference type="EMBL" id="JABWDY010024667">
    <property type="protein sequence ID" value="KAF5190058.1"/>
    <property type="molecule type" value="Genomic_DNA"/>
</dbReference>
<dbReference type="InterPro" id="IPR001164">
    <property type="entry name" value="ArfGAP_dom"/>
</dbReference>
<dbReference type="Proteomes" id="UP000554482">
    <property type="component" value="Unassembled WGS sequence"/>
</dbReference>
<dbReference type="InterPro" id="IPR044519">
    <property type="entry name" value="ARF_GAP_AGD6/7"/>
</dbReference>
<keyword evidence="4" id="KW-1185">Reference proteome</keyword>
<gene>
    <name evidence="3" type="ORF">FRX31_020356</name>
</gene>
<dbReference type="GO" id="GO:0016192">
    <property type="term" value="P:vesicle-mediated transport"/>
    <property type="evidence" value="ECO:0007669"/>
    <property type="project" value="InterPro"/>
</dbReference>
<reference evidence="3 4" key="1">
    <citation type="submission" date="2020-06" db="EMBL/GenBank/DDBJ databases">
        <title>Transcriptomic and genomic resources for Thalictrum thalictroides and T. hernandezii: Facilitating candidate gene discovery in an emerging model plant lineage.</title>
        <authorList>
            <person name="Arias T."/>
            <person name="Riano-Pachon D.M."/>
            <person name="Di Stilio V.S."/>
        </authorList>
    </citation>
    <scope>NUCLEOTIDE SEQUENCE [LARGE SCALE GENOMIC DNA]</scope>
    <source>
        <strain evidence="4">cv. WT478/WT964</strain>
        <tissue evidence="3">Leaves</tissue>
    </source>
</reference>
<dbReference type="InterPro" id="IPR037278">
    <property type="entry name" value="ARFGAP/RecO"/>
</dbReference>
<evidence type="ECO:0000256" key="1">
    <source>
        <dbReference type="SAM" id="MobiDB-lite"/>
    </source>
</evidence>
<dbReference type="PANTHER" id="PTHR47021">
    <property type="entry name" value="ADP-RIBOSYLATION FACTOR GTPASE-ACTIVATING PROTEIN AGD6-RELATED"/>
    <property type="match status" value="1"/>
</dbReference>
<feature type="domain" description="Arf-GAP" evidence="2">
    <location>
        <begin position="7"/>
        <end position="44"/>
    </location>
</feature>
<organism evidence="3 4">
    <name type="scientific">Thalictrum thalictroides</name>
    <name type="common">Rue-anemone</name>
    <name type="synonym">Anemone thalictroides</name>
    <dbReference type="NCBI Taxonomy" id="46969"/>
    <lineage>
        <taxon>Eukaryota</taxon>
        <taxon>Viridiplantae</taxon>
        <taxon>Streptophyta</taxon>
        <taxon>Embryophyta</taxon>
        <taxon>Tracheophyta</taxon>
        <taxon>Spermatophyta</taxon>
        <taxon>Magnoliopsida</taxon>
        <taxon>Ranunculales</taxon>
        <taxon>Ranunculaceae</taxon>
        <taxon>Thalictroideae</taxon>
        <taxon>Thalictrum</taxon>
    </lineage>
</organism>